<organism evidence="1 2">
    <name type="scientific">Paramormyrops kingsleyae</name>
    <dbReference type="NCBI Taxonomy" id="1676925"/>
    <lineage>
        <taxon>Eukaryota</taxon>
        <taxon>Metazoa</taxon>
        <taxon>Chordata</taxon>
        <taxon>Craniata</taxon>
        <taxon>Vertebrata</taxon>
        <taxon>Euteleostomi</taxon>
        <taxon>Actinopterygii</taxon>
        <taxon>Neopterygii</taxon>
        <taxon>Teleostei</taxon>
        <taxon>Osteoglossocephala</taxon>
        <taxon>Osteoglossomorpha</taxon>
        <taxon>Osteoglossiformes</taxon>
        <taxon>Mormyridae</taxon>
        <taxon>Paramormyrops</taxon>
    </lineage>
</organism>
<name>A0A3B3R6F0_9TELE</name>
<dbReference type="Proteomes" id="UP000261540">
    <property type="component" value="Unplaced"/>
</dbReference>
<evidence type="ECO:0000313" key="1">
    <source>
        <dbReference type="Ensembl" id="ENSPKIP00000014352.1"/>
    </source>
</evidence>
<dbReference type="GeneTree" id="ENSGT00940000179048"/>
<accession>A0A3B3R6F0</accession>
<reference evidence="1" key="1">
    <citation type="submission" date="2025-08" db="UniProtKB">
        <authorList>
            <consortium name="Ensembl"/>
        </authorList>
    </citation>
    <scope>IDENTIFICATION</scope>
</reference>
<dbReference type="AlphaFoldDB" id="A0A3B3R6F0"/>
<dbReference type="Ensembl" id="ENSPKIT00000038791.1">
    <property type="protein sequence ID" value="ENSPKIP00000014352.1"/>
    <property type="gene ID" value="ENSPKIG00000001442.1"/>
</dbReference>
<reference evidence="1" key="2">
    <citation type="submission" date="2025-09" db="UniProtKB">
        <authorList>
            <consortium name="Ensembl"/>
        </authorList>
    </citation>
    <scope>IDENTIFICATION</scope>
</reference>
<keyword evidence="2" id="KW-1185">Reference proteome</keyword>
<evidence type="ECO:0000313" key="2">
    <source>
        <dbReference type="Proteomes" id="UP000261540"/>
    </source>
</evidence>
<proteinExistence type="predicted"/>
<protein>
    <submittedName>
        <fullName evidence="1">Uncharacterized protein</fullName>
    </submittedName>
</protein>
<sequence>MKFGRGHIVGLHEAWWSYRAIVQHVGHTDVTVTRCWNQWAGEGTHTRREGSGHPRQTRPREDRCIVSAGQLAVEGGVPHPTDMGPAVCPYCQLCCPFDLMI</sequence>